<dbReference type="Gene3D" id="3.30.450.90">
    <property type="match status" value="1"/>
</dbReference>
<comment type="similarity">
    <text evidence="1">Belongs to the GSP E family.</text>
</comment>
<dbReference type="InterPro" id="IPR050921">
    <property type="entry name" value="T4SS_GSP_E_ATPase"/>
</dbReference>
<proteinExistence type="inferred from homology"/>
<evidence type="ECO:0000256" key="1">
    <source>
        <dbReference type="ARBA" id="ARBA00006611"/>
    </source>
</evidence>
<protein>
    <submittedName>
        <fullName evidence="3">Twitching motility protein PilT</fullName>
    </submittedName>
</protein>
<dbReference type="Pfam" id="PF00437">
    <property type="entry name" value="T2SSE"/>
    <property type="match status" value="1"/>
</dbReference>
<dbReference type="PANTHER" id="PTHR30486">
    <property type="entry name" value="TWITCHING MOTILITY PROTEIN PILT"/>
    <property type="match status" value="1"/>
</dbReference>
<dbReference type="InterPro" id="IPR001482">
    <property type="entry name" value="T2SS/T4SS_dom"/>
</dbReference>
<dbReference type="InterPro" id="IPR027417">
    <property type="entry name" value="P-loop_NTPase"/>
</dbReference>
<name>A0ABS2MQ99_9FIRM</name>
<reference evidence="3 4" key="1">
    <citation type="submission" date="2021-01" db="EMBL/GenBank/DDBJ databases">
        <title>Genomic Encyclopedia of Type Strains, Phase IV (KMG-IV): sequencing the most valuable type-strain genomes for metagenomic binning, comparative biology and taxonomic classification.</title>
        <authorList>
            <person name="Goeker M."/>
        </authorList>
    </citation>
    <scope>NUCLEOTIDE SEQUENCE [LARGE SCALE GENOMIC DNA]</scope>
    <source>
        <strain evidence="3 4">DSM 24436</strain>
    </source>
</reference>
<evidence type="ECO:0000313" key="3">
    <source>
        <dbReference type="EMBL" id="MBM7561573.1"/>
    </source>
</evidence>
<evidence type="ECO:0000259" key="2">
    <source>
        <dbReference type="Pfam" id="PF00437"/>
    </source>
</evidence>
<dbReference type="EMBL" id="JAFBDT010000006">
    <property type="protein sequence ID" value="MBM7561573.1"/>
    <property type="molecule type" value="Genomic_DNA"/>
</dbReference>
<dbReference type="RefSeq" id="WP_204663209.1">
    <property type="nucleotide sequence ID" value="NZ_JAFBDT010000006.1"/>
</dbReference>
<sequence>MINQLIRTGVNKGATTIHIVPGARPVFRVNGEAVTMMSDAVMRHDDVVETLNALFSESQWETLKREDALSFGYSVPELGRFRITVVKQRGSFALAIRILKLNIPDQDVLGLNATLYTLVERTRGLLLVGSASGMGKSTTIASLVQFINRSKQCVIMMLESPVDYLIRHDQAIVIQRDVGTDCVSFEQGLQDALLQDVDVVVISNLETEAAKDLALKIAESGKLVIAGVSAINTVSVLDNFIYSDQEQRRNSRKHKLATLLLGVFTQQLVPEIANDERVLAYELLLMNSVVRSHIIGENISEIHNTLIAGRRQGMMAMDYSLFELYQKQLISRETLQTFCFDSELIARLERSL</sequence>
<feature type="domain" description="Bacterial type II secretion system protein E" evidence="2">
    <location>
        <begin position="2"/>
        <end position="311"/>
    </location>
</feature>
<comment type="caution">
    <text evidence="3">The sequence shown here is derived from an EMBL/GenBank/DDBJ whole genome shotgun (WGS) entry which is preliminary data.</text>
</comment>
<evidence type="ECO:0000313" key="4">
    <source>
        <dbReference type="Proteomes" id="UP000767854"/>
    </source>
</evidence>
<accession>A0ABS2MQ99</accession>
<keyword evidence="4" id="KW-1185">Reference proteome</keyword>
<organism evidence="3 4">
    <name type="scientific">Fusibacter tunisiensis</name>
    <dbReference type="NCBI Taxonomy" id="1008308"/>
    <lineage>
        <taxon>Bacteria</taxon>
        <taxon>Bacillati</taxon>
        <taxon>Bacillota</taxon>
        <taxon>Clostridia</taxon>
        <taxon>Eubacteriales</taxon>
        <taxon>Eubacteriales Family XII. Incertae Sedis</taxon>
        <taxon>Fusibacter</taxon>
    </lineage>
</organism>
<dbReference type="Proteomes" id="UP000767854">
    <property type="component" value="Unassembled WGS sequence"/>
</dbReference>
<gene>
    <name evidence="3" type="ORF">JOC49_001093</name>
</gene>
<dbReference type="Gene3D" id="3.40.50.300">
    <property type="entry name" value="P-loop containing nucleotide triphosphate hydrolases"/>
    <property type="match status" value="1"/>
</dbReference>
<dbReference type="SUPFAM" id="SSF52540">
    <property type="entry name" value="P-loop containing nucleoside triphosphate hydrolases"/>
    <property type="match status" value="1"/>
</dbReference>